<organism evidence="2 3">
    <name type="scientific">Simplicispira suum</name>
    <dbReference type="NCBI Taxonomy" id="2109915"/>
    <lineage>
        <taxon>Bacteria</taxon>
        <taxon>Pseudomonadati</taxon>
        <taxon>Pseudomonadota</taxon>
        <taxon>Betaproteobacteria</taxon>
        <taxon>Burkholderiales</taxon>
        <taxon>Comamonadaceae</taxon>
        <taxon>Simplicispira</taxon>
    </lineage>
</organism>
<protein>
    <submittedName>
        <fullName evidence="2">Type IV conjugative transfer system protein TraL</fullName>
    </submittedName>
</protein>
<name>A0A2S0N5K5_9BURK</name>
<dbReference type="Proteomes" id="UP000239326">
    <property type="component" value="Plasmid unnamed1"/>
</dbReference>
<evidence type="ECO:0000313" key="3">
    <source>
        <dbReference type="Proteomes" id="UP000239326"/>
    </source>
</evidence>
<dbReference type="GO" id="GO:0019867">
    <property type="term" value="C:outer membrane"/>
    <property type="evidence" value="ECO:0007669"/>
    <property type="project" value="InterPro"/>
</dbReference>
<dbReference type="AlphaFoldDB" id="A0A2S0N5K5"/>
<keyword evidence="2" id="KW-0614">Plasmid</keyword>
<evidence type="ECO:0000313" key="2">
    <source>
        <dbReference type="EMBL" id="AVO43434.1"/>
    </source>
</evidence>
<feature type="transmembrane region" description="Helical" evidence="1">
    <location>
        <begin position="24"/>
        <end position="48"/>
    </location>
</feature>
<gene>
    <name evidence="2" type="primary">traL</name>
    <name evidence="2" type="ORF">C6571_18545</name>
</gene>
<dbReference type="EMBL" id="CP027670">
    <property type="protein sequence ID" value="AVO43434.1"/>
    <property type="molecule type" value="Genomic_DNA"/>
</dbReference>
<keyword evidence="1" id="KW-1133">Transmembrane helix</keyword>
<feature type="transmembrane region" description="Helical" evidence="1">
    <location>
        <begin position="60"/>
        <end position="78"/>
    </location>
</feature>
<sequence length="92" mass="10875">MIKRPIPNYVDDQMQVFFWELDEFFPSLTIFVVMFMWDQLTVGIVMTFAFVKFFGRFKSANMAGVLFHMAWWVGLMSMNKKFDNGAVREAVK</sequence>
<dbReference type="Pfam" id="PF07178">
    <property type="entry name" value="TraL"/>
    <property type="match status" value="1"/>
</dbReference>
<keyword evidence="1" id="KW-0812">Transmembrane</keyword>
<evidence type="ECO:0000256" key="1">
    <source>
        <dbReference type="SAM" id="Phobius"/>
    </source>
</evidence>
<geneLocation type="plasmid" evidence="2 3">
    <name>unnamed1</name>
</geneLocation>
<dbReference type="KEGG" id="simp:C6571_18545"/>
<accession>A0A2S0N5K5</accession>
<dbReference type="RefSeq" id="WP_013516240.1">
    <property type="nucleotide sequence ID" value="NZ_CP027670.1"/>
</dbReference>
<reference evidence="2 3" key="1">
    <citation type="submission" date="2018-03" db="EMBL/GenBank/DDBJ databases">
        <title>Genome sequencing of Simplicispira sp.</title>
        <authorList>
            <person name="Kim S.-J."/>
            <person name="Heo J."/>
            <person name="Kwon S.-W."/>
        </authorList>
    </citation>
    <scope>NUCLEOTIDE SEQUENCE [LARGE SCALE GENOMIC DNA]</scope>
    <source>
        <strain evidence="2 3">SC1-8</strain>
        <plasmid evidence="2 3">unnamed1</plasmid>
    </source>
</reference>
<dbReference type="NCBIfam" id="TIGR02762">
    <property type="entry name" value="TraL_TIGR"/>
    <property type="match status" value="1"/>
</dbReference>
<keyword evidence="1" id="KW-0472">Membrane</keyword>
<keyword evidence="3" id="KW-1185">Reference proteome</keyword>
<proteinExistence type="predicted"/>
<dbReference type="InterPro" id="IPR009838">
    <property type="entry name" value="T4SS_TraL"/>
</dbReference>
<dbReference type="OrthoDB" id="9813422at2"/>